<sequence length="19" mass="2119">MSQRACLYDHPELEAQNGG</sequence>
<protein>
    <submittedName>
        <fullName evidence="1">Uncharacterized protein</fullName>
    </submittedName>
</protein>
<dbReference type="AlphaFoldDB" id="A0A0E9XI34"/>
<evidence type="ECO:0000313" key="1">
    <source>
        <dbReference type="EMBL" id="JAI02383.1"/>
    </source>
</evidence>
<dbReference type="EMBL" id="GBXM01006195">
    <property type="protein sequence ID" value="JAI02383.1"/>
    <property type="molecule type" value="Transcribed_RNA"/>
</dbReference>
<organism evidence="1">
    <name type="scientific">Anguilla anguilla</name>
    <name type="common">European freshwater eel</name>
    <name type="synonym">Muraena anguilla</name>
    <dbReference type="NCBI Taxonomy" id="7936"/>
    <lineage>
        <taxon>Eukaryota</taxon>
        <taxon>Metazoa</taxon>
        <taxon>Chordata</taxon>
        <taxon>Craniata</taxon>
        <taxon>Vertebrata</taxon>
        <taxon>Euteleostomi</taxon>
        <taxon>Actinopterygii</taxon>
        <taxon>Neopterygii</taxon>
        <taxon>Teleostei</taxon>
        <taxon>Anguilliformes</taxon>
        <taxon>Anguillidae</taxon>
        <taxon>Anguilla</taxon>
    </lineage>
</organism>
<accession>A0A0E9XI34</accession>
<name>A0A0E9XI34_ANGAN</name>
<reference evidence="1" key="1">
    <citation type="submission" date="2014-11" db="EMBL/GenBank/DDBJ databases">
        <authorList>
            <person name="Amaro Gonzalez C."/>
        </authorList>
    </citation>
    <scope>NUCLEOTIDE SEQUENCE</scope>
</reference>
<reference evidence="1" key="2">
    <citation type="journal article" date="2015" name="Fish Shellfish Immunol.">
        <title>Early steps in the European eel (Anguilla anguilla)-Vibrio vulnificus interaction in the gills: Role of the RtxA13 toxin.</title>
        <authorList>
            <person name="Callol A."/>
            <person name="Pajuelo D."/>
            <person name="Ebbesson L."/>
            <person name="Teles M."/>
            <person name="MacKenzie S."/>
            <person name="Amaro C."/>
        </authorList>
    </citation>
    <scope>NUCLEOTIDE SEQUENCE</scope>
</reference>
<proteinExistence type="predicted"/>